<protein>
    <recommendedName>
        <fullName evidence="3">Class I lanthipeptide</fullName>
    </recommendedName>
</protein>
<accession>A0ABT3IKK4</accession>
<evidence type="ECO:0000313" key="2">
    <source>
        <dbReference type="Proteomes" id="UP001207742"/>
    </source>
</evidence>
<keyword evidence="2" id="KW-1185">Reference proteome</keyword>
<evidence type="ECO:0008006" key="3">
    <source>
        <dbReference type="Google" id="ProtNLM"/>
    </source>
</evidence>
<sequence length="49" mass="5325">MKKIVSKKLQLTTIKIASLTQVKQQDVKGAATFPCSQIISCNPNDSCIC</sequence>
<name>A0ABT3IKK4_9BACT</name>
<reference evidence="1 2" key="1">
    <citation type="submission" date="2022-10" db="EMBL/GenBank/DDBJ databases">
        <title>Chitinophaga nivalis PC15 sp. nov., isolated from Pyeongchang county, South Korea.</title>
        <authorList>
            <person name="Trinh H.N."/>
        </authorList>
    </citation>
    <scope>NUCLEOTIDE SEQUENCE [LARGE SCALE GENOMIC DNA]</scope>
    <source>
        <strain evidence="1 2">PC14</strain>
    </source>
</reference>
<organism evidence="1 2">
    <name type="scientific">Chitinophaga nivalis</name>
    <dbReference type="NCBI Taxonomy" id="2991709"/>
    <lineage>
        <taxon>Bacteria</taxon>
        <taxon>Pseudomonadati</taxon>
        <taxon>Bacteroidota</taxon>
        <taxon>Chitinophagia</taxon>
        <taxon>Chitinophagales</taxon>
        <taxon>Chitinophagaceae</taxon>
        <taxon>Chitinophaga</taxon>
    </lineage>
</organism>
<proteinExistence type="predicted"/>
<evidence type="ECO:0000313" key="1">
    <source>
        <dbReference type="EMBL" id="MCW3484468.1"/>
    </source>
</evidence>
<dbReference type="Proteomes" id="UP001207742">
    <property type="component" value="Unassembled WGS sequence"/>
</dbReference>
<dbReference type="EMBL" id="JAPDNS010000001">
    <property type="protein sequence ID" value="MCW3484468.1"/>
    <property type="molecule type" value="Genomic_DNA"/>
</dbReference>
<dbReference type="RefSeq" id="WP_264730109.1">
    <property type="nucleotide sequence ID" value="NZ_JAPDNR010000001.1"/>
</dbReference>
<gene>
    <name evidence="1" type="ORF">OL497_11225</name>
</gene>
<comment type="caution">
    <text evidence="1">The sequence shown here is derived from an EMBL/GenBank/DDBJ whole genome shotgun (WGS) entry which is preliminary data.</text>
</comment>